<name>A0A9X1F238_9SPHN</name>
<gene>
    <name evidence="3" type="ORF">KCG46_04815</name>
</gene>
<sequence>MSQPATQVASLRRDFESAARAHREAPSPNPAARSIATKQSASPVEHAIATAARKTSVDFDFLLAQAQVESSMDPTAKASTSSATGLYQFIESTWLGTMKRHGARFGLGNIADQISTSASGAAYVPDRGQRSAILEMRNDPQIASFMAAGLAEDNRAKLMPIVGREPESNELYLAHFLGAGGASRFLTALAQNPNQSAAAIFPRPASANRPVFYEPSGSPRSLAGVMDFLSSKLDRALAMAPSLPSGAALRPDYAVAALSAQRPLYPIANEAVFAPANPTAITGGLPAPTEQRTAQTRPPMSAMLNATFGQMGGLASPTPEAAQRIERAYNQLKAFGL</sequence>
<feature type="compositionally biased region" description="Basic and acidic residues" evidence="1">
    <location>
        <begin position="11"/>
        <end position="25"/>
    </location>
</feature>
<reference evidence="3" key="1">
    <citation type="submission" date="2021-04" db="EMBL/GenBank/DDBJ databases">
        <authorList>
            <person name="Pira H."/>
            <person name="Risdian C."/>
            <person name="Wink J."/>
        </authorList>
    </citation>
    <scope>NUCLEOTIDE SEQUENCE</scope>
    <source>
        <strain evidence="3">WH158</strain>
    </source>
</reference>
<dbReference type="Proteomes" id="UP001138681">
    <property type="component" value="Unassembled WGS sequence"/>
</dbReference>
<comment type="caution">
    <text evidence="3">The sequence shown here is derived from an EMBL/GenBank/DDBJ whole genome shotgun (WGS) entry which is preliminary data.</text>
</comment>
<dbReference type="EMBL" id="JAGSPC010000001">
    <property type="protein sequence ID" value="MBV7258900.1"/>
    <property type="molecule type" value="Genomic_DNA"/>
</dbReference>
<dbReference type="RefSeq" id="WP_218404165.1">
    <property type="nucleotide sequence ID" value="NZ_JAGSPC010000001.1"/>
</dbReference>
<proteinExistence type="predicted"/>
<accession>A0A9X1F238</accession>
<evidence type="ECO:0000313" key="3">
    <source>
        <dbReference type="EMBL" id="MBV7258900.1"/>
    </source>
</evidence>
<evidence type="ECO:0000313" key="4">
    <source>
        <dbReference type="Proteomes" id="UP001138681"/>
    </source>
</evidence>
<dbReference type="InterPro" id="IPR008258">
    <property type="entry name" value="Transglycosylase_SLT_dom_1"/>
</dbReference>
<keyword evidence="4" id="KW-1185">Reference proteome</keyword>
<protein>
    <submittedName>
        <fullName evidence="3">Transglycosylase SLT domain-containing protein</fullName>
    </submittedName>
</protein>
<organism evidence="3 4">
    <name type="scientific">Erythrobacter crassostreae</name>
    <dbReference type="NCBI Taxonomy" id="2828328"/>
    <lineage>
        <taxon>Bacteria</taxon>
        <taxon>Pseudomonadati</taxon>
        <taxon>Pseudomonadota</taxon>
        <taxon>Alphaproteobacteria</taxon>
        <taxon>Sphingomonadales</taxon>
        <taxon>Erythrobacteraceae</taxon>
        <taxon>Erythrobacter/Porphyrobacter group</taxon>
        <taxon>Erythrobacter</taxon>
    </lineage>
</organism>
<dbReference type="AlphaFoldDB" id="A0A9X1F238"/>
<evidence type="ECO:0000259" key="2">
    <source>
        <dbReference type="Pfam" id="PF01464"/>
    </source>
</evidence>
<feature type="domain" description="Transglycosylase SLT" evidence="2">
    <location>
        <begin position="48"/>
        <end position="101"/>
    </location>
</feature>
<evidence type="ECO:0000256" key="1">
    <source>
        <dbReference type="SAM" id="MobiDB-lite"/>
    </source>
</evidence>
<dbReference type="Pfam" id="PF01464">
    <property type="entry name" value="SLT"/>
    <property type="match status" value="1"/>
</dbReference>
<feature type="region of interest" description="Disordered" evidence="1">
    <location>
        <begin position="1"/>
        <end position="40"/>
    </location>
</feature>